<protein>
    <recommendedName>
        <fullName evidence="3">SAM-dependent methyltransferase Erg6/SMT-type domain-containing protein</fullName>
    </recommendedName>
</protein>
<dbReference type="eggNOG" id="ENOG502QQYU">
    <property type="taxonomic scope" value="Eukaryota"/>
</dbReference>
<dbReference type="GO" id="GO:0008168">
    <property type="term" value="F:methyltransferase activity"/>
    <property type="evidence" value="ECO:0007669"/>
    <property type="project" value="InterPro"/>
</dbReference>
<dbReference type="PANTHER" id="PTHR31009">
    <property type="entry name" value="S-ADENOSYL-L-METHIONINE:CARBOXYL METHYLTRANSFERASE FAMILY PROTEIN"/>
    <property type="match status" value="1"/>
</dbReference>
<evidence type="ECO:0000313" key="1">
    <source>
        <dbReference type="EMBL" id="ESQ54638.1"/>
    </source>
</evidence>
<reference evidence="1 2" key="1">
    <citation type="journal article" date="2013" name="Front. Plant Sci.">
        <title>The Reference Genome of the Halophytic Plant Eutrema salsugineum.</title>
        <authorList>
            <person name="Yang R."/>
            <person name="Jarvis D.E."/>
            <person name="Chen H."/>
            <person name="Beilstein M.A."/>
            <person name="Grimwood J."/>
            <person name="Jenkins J."/>
            <person name="Shu S."/>
            <person name="Prochnik S."/>
            <person name="Xin M."/>
            <person name="Ma C."/>
            <person name="Schmutz J."/>
            <person name="Wing R.A."/>
            <person name="Mitchell-Olds T."/>
            <person name="Schumaker K.S."/>
            <person name="Wang X."/>
        </authorList>
    </citation>
    <scope>NUCLEOTIDE SEQUENCE [LARGE SCALE GENOMIC DNA]</scope>
</reference>
<dbReference type="SUPFAM" id="SSF53335">
    <property type="entry name" value="S-adenosyl-L-methionine-dependent methyltransferases"/>
    <property type="match status" value="1"/>
</dbReference>
<dbReference type="InterPro" id="IPR005299">
    <property type="entry name" value="MeTrfase_7"/>
</dbReference>
<gene>
    <name evidence="1" type="ORF">EUTSA_v10026784mg</name>
</gene>
<dbReference type="AlphaFoldDB" id="V4MNU6"/>
<sequence length="211" mass="24017">MEKGSKTWNKGRVWIQGAEKEVVEAYAEQSDKDLVEFLKCRKEEIVVGGVLFMLMGGRPSGLVGQVSDHDSRLKHLFTTLMDQAWQDLVDGGLIKKEIRDGFNIPVYMRNTEEIAAAIERCGGFKIEKMEILKIDDPMNAKRHEFMKDPDSYGRAMANLIQAGLKPMFEAYLGTDLTHKLFKRYANRAASNKEFIKKNSFYFVIAVSAIRV</sequence>
<proteinExistence type="predicted"/>
<keyword evidence="2" id="KW-1185">Reference proteome</keyword>
<dbReference type="InterPro" id="IPR029063">
    <property type="entry name" value="SAM-dependent_MTases_sf"/>
</dbReference>
<dbReference type="OMA" id="FLKCRNE"/>
<dbReference type="Proteomes" id="UP000030689">
    <property type="component" value="Unassembled WGS sequence"/>
</dbReference>
<evidence type="ECO:0000313" key="2">
    <source>
        <dbReference type="Proteomes" id="UP000030689"/>
    </source>
</evidence>
<dbReference type="Gramene" id="ESQ54638">
    <property type="protein sequence ID" value="ESQ54638"/>
    <property type="gene ID" value="EUTSA_v10026784mg"/>
</dbReference>
<accession>V4MNU6</accession>
<evidence type="ECO:0008006" key="3">
    <source>
        <dbReference type="Google" id="ProtNLM"/>
    </source>
</evidence>
<dbReference type="KEGG" id="eus:EUTSA_v10026784mg"/>
<dbReference type="Gene3D" id="3.40.50.150">
    <property type="entry name" value="Vaccinia Virus protein VP39"/>
    <property type="match status" value="1"/>
</dbReference>
<organism evidence="1 2">
    <name type="scientific">Eutrema salsugineum</name>
    <name type="common">Saltwater cress</name>
    <name type="synonym">Sisymbrium salsugineum</name>
    <dbReference type="NCBI Taxonomy" id="72664"/>
    <lineage>
        <taxon>Eukaryota</taxon>
        <taxon>Viridiplantae</taxon>
        <taxon>Streptophyta</taxon>
        <taxon>Embryophyta</taxon>
        <taxon>Tracheophyta</taxon>
        <taxon>Spermatophyta</taxon>
        <taxon>Magnoliopsida</taxon>
        <taxon>eudicotyledons</taxon>
        <taxon>Gunneridae</taxon>
        <taxon>Pentapetalae</taxon>
        <taxon>rosids</taxon>
        <taxon>malvids</taxon>
        <taxon>Brassicales</taxon>
        <taxon>Brassicaceae</taxon>
        <taxon>Eutremeae</taxon>
        <taxon>Eutrema</taxon>
    </lineage>
</organism>
<name>V4MNU6_EUTSA</name>
<dbReference type="EMBL" id="KI517384">
    <property type="protein sequence ID" value="ESQ54638.1"/>
    <property type="molecule type" value="Genomic_DNA"/>
</dbReference>
<dbReference type="OrthoDB" id="1523883at2759"/>
<dbReference type="Pfam" id="PF03492">
    <property type="entry name" value="Methyltransf_7"/>
    <property type="match status" value="1"/>
</dbReference>